<dbReference type="InParanoid" id="A0A6P7GMF7"/>
<sequence length="113" mass="13240">MGKSDNLAQELNLKTVPVKQLLDLQKIEIVQPTGSFEQEPRQDKYELRPNIDVQTDQLSHWPAWTVSCQRCKFIKCKGKSRVQCEKCKVHLCFHSKNNCFKLFHNLPRKMAIK</sequence>
<organism evidence="1">
    <name type="scientific">Diabrotica virgifera virgifera</name>
    <name type="common">western corn rootworm</name>
    <dbReference type="NCBI Taxonomy" id="50390"/>
    <lineage>
        <taxon>Eukaryota</taxon>
        <taxon>Metazoa</taxon>
        <taxon>Ecdysozoa</taxon>
        <taxon>Arthropoda</taxon>
        <taxon>Hexapoda</taxon>
        <taxon>Insecta</taxon>
        <taxon>Pterygota</taxon>
        <taxon>Neoptera</taxon>
        <taxon>Endopterygota</taxon>
        <taxon>Coleoptera</taxon>
        <taxon>Polyphaga</taxon>
        <taxon>Cucujiformia</taxon>
        <taxon>Chrysomeloidea</taxon>
        <taxon>Chrysomelidae</taxon>
        <taxon>Galerucinae</taxon>
        <taxon>Diabroticina</taxon>
        <taxon>Diabroticites</taxon>
        <taxon>Diabrotica</taxon>
    </lineage>
</organism>
<reference evidence="1" key="1">
    <citation type="submission" date="2025-08" db="UniProtKB">
        <authorList>
            <consortium name="RefSeq"/>
        </authorList>
    </citation>
    <scope>IDENTIFICATION</scope>
    <source>
        <tissue evidence="1">Whole insect</tissue>
    </source>
</reference>
<dbReference type="RefSeq" id="XP_028147167.1">
    <property type="nucleotide sequence ID" value="XM_028291366.1"/>
</dbReference>
<accession>A0A6P7GMF7</accession>
<dbReference type="AlphaFoldDB" id="A0A6P7GMF7"/>
<name>A0A6P7GMF7_DIAVI</name>
<protein>
    <submittedName>
        <fullName evidence="1">Uncharacterized protein LOC114340602 isoform X1</fullName>
    </submittedName>
</protein>
<proteinExistence type="predicted"/>
<dbReference type="PANTHER" id="PTHR47272">
    <property type="entry name" value="DDE_TNP_1_7 DOMAIN-CONTAINING PROTEIN"/>
    <property type="match status" value="1"/>
</dbReference>
<evidence type="ECO:0000313" key="1">
    <source>
        <dbReference type="RefSeq" id="XP_028147167.1"/>
    </source>
</evidence>
<gene>
    <name evidence="1" type="primary">LOC114340602</name>
</gene>
<dbReference type="PANTHER" id="PTHR47272:SF1">
    <property type="entry name" value="PIGGYBAC TRANSPOSABLE ELEMENT-DERIVED PROTEIN 3-LIKE"/>
    <property type="match status" value="1"/>
</dbReference>